<dbReference type="Proteomes" id="UP001345013">
    <property type="component" value="Unassembled WGS sequence"/>
</dbReference>
<dbReference type="PANTHER" id="PTHR13593:SF80">
    <property type="entry name" value="PLC-LIKE PHOSPHODIESTERASE"/>
    <property type="match status" value="1"/>
</dbReference>
<sequence length="440" mass="47200">MIIHNRLRLSSARTVVNANTEDVKRGRLSRVSFHRSIAVAAANTLDNQRKYCAFMNSIAMYSLALFLAGLLSVISAASIQSRQTTACNNSPDLCSKSYSSITHLGAHDSPFVRDASTGYSTSGNQYYNSTVQLDAGVRLLSAQVHKNNGDWHLCHSSCDLLDAGLLSDWLKDIKEWIDANPNQVVTVLLVNSDGATSDQLHAEFTTAEITSLAYKPTSNTSPPTSWPTLQQFITATTPLLVFVASLDPASITTETSYLMDEFTFMFENTYENTSPSDFSCSPDRPTAVKGNAETAISSNRMPLMNHFLYTQGALDIETPNVANISITNSPSTTTVGELGTSLNTCSQQYGRAPTFVLVDFFDEGPSINAVDAINGITPTGRKALPARDTTTGRGDSSFVGVESLVEQVAGGDTPKKAAWIWGAGAWSFGGINLSGGDVVG</sequence>
<dbReference type="PANTHER" id="PTHR13593">
    <property type="match status" value="1"/>
</dbReference>
<feature type="transmembrane region" description="Helical" evidence="1">
    <location>
        <begin position="58"/>
        <end position="79"/>
    </location>
</feature>
<evidence type="ECO:0000313" key="3">
    <source>
        <dbReference type="Proteomes" id="UP001345013"/>
    </source>
</evidence>
<evidence type="ECO:0000313" key="2">
    <source>
        <dbReference type="EMBL" id="KAK5084028.1"/>
    </source>
</evidence>
<accession>A0ABR0K3C4</accession>
<evidence type="ECO:0008006" key="4">
    <source>
        <dbReference type="Google" id="ProtNLM"/>
    </source>
</evidence>
<keyword evidence="1" id="KW-1133">Transmembrane helix</keyword>
<evidence type="ECO:0000256" key="1">
    <source>
        <dbReference type="SAM" id="Phobius"/>
    </source>
</evidence>
<organism evidence="2 3">
    <name type="scientific">Lithohypha guttulata</name>
    <dbReference type="NCBI Taxonomy" id="1690604"/>
    <lineage>
        <taxon>Eukaryota</taxon>
        <taxon>Fungi</taxon>
        <taxon>Dikarya</taxon>
        <taxon>Ascomycota</taxon>
        <taxon>Pezizomycotina</taxon>
        <taxon>Eurotiomycetes</taxon>
        <taxon>Chaetothyriomycetidae</taxon>
        <taxon>Chaetothyriales</taxon>
        <taxon>Trichomeriaceae</taxon>
        <taxon>Lithohypha</taxon>
    </lineage>
</organism>
<dbReference type="Gene3D" id="3.20.20.190">
    <property type="entry name" value="Phosphatidylinositol (PI) phosphodiesterase"/>
    <property type="match status" value="1"/>
</dbReference>
<dbReference type="SUPFAM" id="SSF51695">
    <property type="entry name" value="PLC-like phosphodiesterases"/>
    <property type="match status" value="1"/>
</dbReference>
<keyword evidence="1" id="KW-0812">Transmembrane</keyword>
<proteinExistence type="predicted"/>
<dbReference type="Pfam" id="PF26146">
    <property type="entry name" value="PI-PLC_X"/>
    <property type="match status" value="1"/>
</dbReference>
<gene>
    <name evidence="2" type="ORF">LTR24_007659</name>
</gene>
<dbReference type="InterPro" id="IPR017946">
    <property type="entry name" value="PLC-like_Pdiesterase_TIM-brl"/>
</dbReference>
<keyword evidence="1" id="KW-0472">Membrane</keyword>
<dbReference type="InterPro" id="IPR051057">
    <property type="entry name" value="PI-PLC_domain"/>
</dbReference>
<comment type="caution">
    <text evidence="2">The sequence shown here is derived from an EMBL/GenBank/DDBJ whole genome shotgun (WGS) entry which is preliminary data.</text>
</comment>
<name>A0ABR0K3C4_9EURO</name>
<keyword evidence="3" id="KW-1185">Reference proteome</keyword>
<protein>
    <recommendedName>
        <fullName evidence="4">PLC-like phosphodiesterase</fullName>
    </recommendedName>
</protein>
<dbReference type="EMBL" id="JAVRRG010000118">
    <property type="protein sequence ID" value="KAK5084028.1"/>
    <property type="molecule type" value="Genomic_DNA"/>
</dbReference>
<reference evidence="2 3" key="1">
    <citation type="submission" date="2023-08" db="EMBL/GenBank/DDBJ databases">
        <title>Black Yeasts Isolated from many extreme environments.</title>
        <authorList>
            <person name="Coleine C."/>
            <person name="Stajich J.E."/>
            <person name="Selbmann L."/>
        </authorList>
    </citation>
    <scope>NUCLEOTIDE SEQUENCE [LARGE SCALE GENOMIC DNA]</scope>
    <source>
        <strain evidence="2 3">CCFEE 5885</strain>
    </source>
</reference>